<dbReference type="InterPro" id="IPR036929">
    <property type="entry name" value="DsbDN_sf"/>
</dbReference>
<evidence type="ECO:0000313" key="4">
    <source>
        <dbReference type="Proteomes" id="UP001317085"/>
    </source>
</evidence>
<dbReference type="Proteomes" id="UP001317085">
    <property type="component" value="Unassembled WGS sequence"/>
</dbReference>
<name>A0ABT0EMC7_9PSED</name>
<feature type="signal peptide" evidence="1">
    <location>
        <begin position="1"/>
        <end position="18"/>
    </location>
</feature>
<accession>A0ABT0EMC7</accession>
<dbReference type="Pfam" id="PF11412">
    <property type="entry name" value="DsbD_N"/>
    <property type="match status" value="1"/>
</dbReference>
<feature type="non-terminal residue" evidence="3">
    <location>
        <position position="139"/>
    </location>
</feature>
<feature type="domain" description="Thiol:disulfide interchange protein DsbD N-terminal" evidence="2">
    <location>
        <begin position="28"/>
        <end position="129"/>
    </location>
</feature>
<keyword evidence="1" id="KW-0732">Signal</keyword>
<dbReference type="PANTHER" id="PTHR32234">
    <property type="entry name" value="THIOL:DISULFIDE INTERCHANGE PROTEIN DSBD"/>
    <property type="match status" value="1"/>
</dbReference>
<dbReference type="EMBL" id="JAKNRV010000252">
    <property type="protein sequence ID" value="MCK1786779.1"/>
    <property type="molecule type" value="Genomic_DNA"/>
</dbReference>
<dbReference type="PANTHER" id="PTHR32234:SF0">
    <property type="entry name" value="THIOL:DISULFIDE INTERCHANGE PROTEIN DSBD"/>
    <property type="match status" value="1"/>
</dbReference>
<gene>
    <name evidence="3" type="ORF">L9Z73_21225</name>
</gene>
<keyword evidence="4" id="KW-1185">Reference proteome</keyword>
<protein>
    <submittedName>
        <fullName evidence="3">Thiol:disulfide interchange protein</fullName>
    </submittedName>
</protein>
<organism evidence="3 4">
    <name type="scientific">Pseudomonas emilianonis</name>
    <dbReference type="NCBI Taxonomy" id="2915812"/>
    <lineage>
        <taxon>Bacteria</taxon>
        <taxon>Pseudomonadati</taxon>
        <taxon>Pseudomonadota</taxon>
        <taxon>Gammaproteobacteria</taxon>
        <taxon>Pseudomonadales</taxon>
        <taxon>Pseudomonadaceae</taxon>
        <taxon>Pseudomonas</taxon>
    </lineage>
</organism>
<dbReference type="Gene3D" id="2.60.40.1250">
    <property type="entry name" value="Thiol:disulfide interchange protein DsbD, N-terminal domain"/>
    <property type="match status" value="1"/>
</dbReference>
<evidence type="ECO:0000259" key="2">
    <source>
        <dbReference type="Pfam" id="PF11412"/>
    </source>
</evidence>
<feature type="chain" id="PRO_5045877528" evidence="1">
    <location>
        <begin position="19"/>
        <end position="139"/>
    </location>
</feature>
<evidence type="ECO:0000313" key="3">
    <source>
        <dbReference type="EMBL" id="MCK1786779.1"/>
    </source>
</evidence>
<dbReference type="RefSeq" id="WP_282598704.1">
    <property type="nucleotide sequence ID" value="NZ_JAKNRV010000252.1"/>
</dbReference>
<evidence type="ECO:0000256" key="1">
    <source>
        <dbReference type="SAM" id="SignalP"/>
    </source>
</evidence>
<proteinExistence type="predicted"/>
<dbReference type="SUPFAM" id="SSF74863">
    <property type="entry name" value="Thiol:disulfide interchange protein DsbD, N-terminal domain (DsbD-alpha)"/>
    <property type="match status" value="1"/>
</dbReference>
<reference evidence="3 4" key="1">
    <citation type="submission" date="2022-02" db="EMBL/GenBank/DDBJ databases">
        <title>Comparative genomics of the first Antarctic Pseudomonas spp. capable of biotransforming 2,4,6-Trinitrotoluene.</title>
        <authorList>
            <person name="Cabrera M.A."/>
            <person name="Marquez S.L."/>
            <person name="Perez-Donoso J.M."/>
        </authorList>
    </citation>
    <scope>NUCLEOTIDE SEQUENCE [LARGE SCALE GENOMIC DNA]</scope>
    <source>
        <strain evidence="3 4">TNT11</strain>
    </source>
</reference>
<dbReference type="InterPro" id="IPR028250">
    <property type="entry name" value="DsbDN"/>
</dbReference>
<sequence>MRHLFTLLLMLFAGFAQAAPGNPFETKPDFLPVAKAFTFTSERLESGETQLYWQIADGYYLYQQRMKFDGLAEKPALPEGEAHSDEFFGEQQVYRQGLEVKIPAGVTGQVKLGWQGCADAGLCYPPQSIRVKSAFRSRI</sequence>
<comment type="caution">
    <text evidence="3">The sequence shown here is derived from an EMBL/GenBank/DDBJ whole genome shotgun (WGS) entry which is preliminary data.</text>
</comment>